<accession>A0ACB8SP31</accession>
<reference evidence="1" key="2">
    <citation type="journal article" date="2022" name="New Phytol.">
        <title>Evolutionary transition to the ectomycorrhizal habit in the genomes of a hyperdiverse lineage of mushroom-forming fungi.</title>
        <authorList>
            <person name="Looney B."/>
            <person name="Miyauchi S."/>
            <person name="Morin E."/>
            <person name="Drula E."/>
            <person name="Courty P.E."/>
            <person name="Kohler A."/>
            <person name="Kuo A."/>
            <person name="LaButti K."/>
            <person name="Pangilinan J."/>
            <person name="Lipzen A."/>
            <person name="Riley R."/>
            <person name="Andreopoulos W."/>
            <person name="He G."/>
            <person name="Johnson J."/>
            <person name="Nolan M."/>
            <person name="Tritt A."/>
            <person name="Barry K.W."/>
            <person name="Grigoriev I.V."/>
            <person name="Nagy L.G."/>
            <person name="Hibbett D."/>
            <person name="Henrissat B."/>
            <person name="Matheny P.B."/>
            <person name="Labbe J."/>
            <person name="Martin F.M."/>
        </authorList>
    </citation>
    <scope>NUCLEOTIDE SEQUENCE</scope>
    <source>
        <strain evidence="1">HHB10654</strain>
    </source>
</reference>
<reference evidence="1" key="1">
    <citation type="submission" date="2021-03" db="EMBL/GenBank/DDBJ databases">
        <authorList>
            <consortium name="DOE Joint Genome Institute"/>
            <person name="Ahrendt S."/>
            <person name="Looney B.P."/>
            <person name="Miyauchi S."/>
            <person name="Morin E."/>
            <person name="Drula E."/>
            <person name="Courty P.E."/>
            <person name="Chicoki N."/>
            <person name="Fauchery L."/>
            <person name="Kohler A."/>
            <person name="Kuo A."/>
            <person name="Labutti K."/>
            <person name="Pangilinan J."/>
            <person name="Lipzen A."/>
            <person name="Riley R."/>
            <person name="Andreopoulos W."/>
            <person name="He G."/>
            <person name="Johnson J."/>
            <person name="Barry K.W."/>
            <person name="Grigoriev I.V."/>
            <person name="Nagy L."/>
            <person name="Hibbett D."/>
            <person name="Henrissat B."/>
            <person name="Matheny P.B."/>
            <person name="Labbe J."/>
            <person name="Martin F."/>
        </authorList>
    </citation>
    <scope>NUCLEOTIDE SEQUENCE</scope>
    <source>
        <strain evidence="1">HHB10654</strain>
    </source>
</reference>
<protein>
    <submittedName>
        <fullName evidence="1">Uncharacterized protein</fullName>
    </submittedName>
</protein>
<name>A0ACB8SP31_9AGAM</name>
<organism evidence="1 2">
    <name type="scientific">Artomyces pyxidatus</name>
    <dbReference type="NCBI Taxonomy" id="48021"/>
    <lineage>
        <taxon>Eukaryota</taxon>
        <taxon>Fungi</taxon>
        <taxon>Dikarya</taxon>
        <taxon>Basidiomycota</taxon>
        <taxon>Agaricomycotina</taxon>
        <taxon>Agaricomycetes</taxon>
        <taxon>Russulales</taxon>
        <taxon>Auriscalpiaceae</taxon>
        <taxon>Artomyces</taxon>
    </lineage>
</organism>
<dbReference type="EMBL" id="MU277244">
    <property type="protein sequence ID" value="KAI0057656.1"/>
    <property type="molecule type" value="Genomic_DNA"/>
</dbReference>
<gene>
    <name evidence="1" type="ORF">BV25DRAFT_1919977</name>
</gene>
<dbReference type="Proteomes" id="UP000814140">
    <property type="component" value="Unassembled WGS sequence"/>
</dbReference>
<evidence type="ECO:0000313" key="2">
    <source>
        <dbReference type="Proteomes" id="UP000814140"/>
    </source>
</evidence>
<sequence>MPNHAKPAKGGGASSAPTFPPPVIASAHPIFPPSDIIATPMNNTRLSNVPATQQRQRALGDIGASVNHKPVEARSSDTRTVPPPVVASSFSIFAPMDPRKSASSLAQHRDARGGVPAPVLGGEPHTSFSPSTSISGRPTAFLPSGGNATTGIIHGSSDALQTQSRAPCTTYVLGEVQRAAQSGKAARTRKTARHGRLQKGATIAAGRSSNYASVPSVEDTRHYMREEKVCSSYPSVS</sequence>
<comment type="caution">
    <text evidence="1">The sequence shown here is derived from an EMBL/GenBank/DDBJ whole genome shotgun (WGS) entry which is preliminary data.</text>
</comment>
<keyword evidence="2" id="KW-1185">Reference proteome</keyword>
<proteinExistence type="predicted"/>
<evidence type="ECO:0000313" key="1">
    <source>
        <dbReference type="EMBL" id="KAI0057656.1"/>
    </source>
</evidence>